<proteinExistence type="predicted"/>
<dbReference type="WBParaSite" id="BXY_1353100.1">
    <property type="protein sequence ID" value="BXY_1353100.1"/>
    <property type="gene ID" value="BXY_1353100"/>
</dbReference>
<name>A0A1I7SKF1_BURXY</name>
<dbReference type="AlphaFoldDB" id="A0A1I7SKF1"/>
<reference evidence="2" key="1">
    <citation type="submission" date="2016-11" db="UniProtKB">
        <authorList>
            <consortium name="WormBaseParasite"/>
        </authorList>
    </citation>
    <scope>IDENTIFICATION</scope>
</reference>
<sequence>MCVAAKSTRIFFPDIRFNFDKTGPKRRSPSCPLQTKKKSILDEMTLGYKKFIEETQNLYYALNPESLFDKTLEFRPGTLNDCLQFERAQFVYVLKMLNEHFQPFSDFSDEEKVRAMQDAKLTAEVLQVRRTSN</sequence>
<accession>A0A1I7SKF1</accession>
<protein>
    <submittedName>
        <fullName evidence="2">NR LBD domain-containing protein</fullName>
    </submittedName>
</protein>
<evidence type="ECO:0000313" key="1">
    <source>
        <dbReference type="Proteomes" id="UP000095284"/>
    </source>
</evidence>
<organism evidence="1 2">
    <name type="scientific">Bursaphelenchus xylophilus</name>
    <name type="common">Pinewood nematode worm</name>
    <name type="synonym">Aphelenchoides xylophilus</name>
    <dbReference type="NCBI Taxonomy" id="6326"/>
    <lineage>
        <taxon>Eukaryota</taxon>
        <taxon>Metazoa</taxon>
        <taxon>Ecdysozoa</taxon>
        <taxon>Nematoda</taxon>
        <taxon>Chromadorea</taxon>
        <taxon>Rhabditida</taxon>
        <taxon>Tylenchina</taxon>
        <taxon>Tylenchomorpha</taxon>
        <taxon>Aphelenchoidea</taxon>
        <taxon>Aphelenchoididae</taxon>
        <taxon>Bursaphelenchus</taxon>
    </lineage>
</organism>
<evidence type="ECO:0000313" key="2">
    <source>
        <dbReference type="WBParaSite" id="BXY_1353100.1"/>
    </source>
</evidence>
<dbReference type="Proteomes" id="UP000095284">
    <property type="component" value="Unplaced"/>
</dbReference>